<keyword evidence="8 17" id="KW-0812">Transmembrane</keyword>
<evidence type="ECO:0000313" key="20">
    <source>
        <dbReference type="Proteomes" id="UP001324115"/>
    </source>
</evidence>
<evidence type="ECO:0000256" key="3">
    <source>
        <dbReference type="ARBA" id="ARBA00008536"/>
    </source>
</evidence>
<dbReference type="InterPro" id="IPR000719">
    <property type="entry name" value="Prot_kinase_dom"/>
</dbReference>
<comment type="similarity">
    <text evidence="2">Belongs to the leguminous lectin family.</text>
</comment>
<comment type="similarity">
    <text evidence="4">In the C-terminal section; belongs to the protein kinase superfamily. Ser/Thr protein kinase family.</text>
</comment>
<dbReference type="InterPro" id="IPR019825">
    <property type="entry name" value="Lectin_legB_Mn/Ca_BS"/>
</dbReference>
<comment type="similarity">
    <text evidence="3">In the N-terminal section; belongs to the leguminous lectin family.</text>
</comment>
<evidence type="ECO:0000256" key="2">
    <source>
        <dbReference type="ARBA" id="ARBA00007606"/>
    </source>
</evidence>
<keyword evidence="6" id="KW-1003">Cell membrane</keyword>
<keyword evidence="15" id="KW-0675">Receptor</keyword>
<feature type="domain" description="Protein kinase" evidence="18">
    <location>
        <begin position="349"/>
        <end position="610"/>
    </location>
</feature>
<keyword evidence="14 17" id="KW-0472">Membrane</keyword>
<dbReference type="Pfam" id="PF00139">
    <property type="entry name" value="Lectin_legB"/>
    <property type="match status" value="1"/>
</dbReference>
<keyword evidence="7" id="KW-0418">Kinase</keyword>
<dbReference type="Proteomes" id="UP001324115">
    <property type="component" value="Unassembled WGS sequence"/>
</dbReference>
<accession>A0AAN7FPN9</accession>
<comment type="caution">
    <text evidence="19">The sequence shown here is derived from an EMBL/GenBank/DDBJ whole genome shotgun (WGS) entry which is preliminary data.</text>
</comment>
<keyword evidence="10" id="KW-0430">Lectin</keyword>
<evidence type="ECO:0000256" key="15">
    <source>
        <dbReference type="ARBA" id="ARBA00023170"/>
    </source>
</evidence>
<dbReference type="PROSITE" id="PS00307">
    <property type="entry name" value="LECTIN_LEGUME_BETA"/>
    <property type="match status" value="1"/>
</dbReference>
<dbReference type="PROSITE" id="PS50011">
    <property type="entry name" value="PROTEIN_KINASE_DOM"/>
    <property type="match status" value="1"/>
</dbReference>
<dbReference type="Gene3D" id="3.30.200.20">
    <property type="entry name" value="Phosphorylase Kinase, domain 1"/>
    <property type="match status" value="1"/>
</dbReference>
<dbReference type="AlphaFoldDB" id="A0AAN7FPN9"/>
<evidence type="ECO:0000256" key="12">
    <source>
        <dbReference type="ARBA" id="ARBA00022840"/>
    </source>
</evidence>
<dbReference type="PANTHER" id="PTHR27007">
    <property type="match status" value="1"/>
</dbReference>
<keyword evidence="11" id="KW-0547">Nucleotide-binding</keyword>
<organism evidence="19 20">
    <name type="scientific">Quercus rubra</name>
    <name type="common">Northern red oak</name>
    <name type="synonym">Quercus borealis</name>
    <dbReference type="NCBI Taxonomy" id="3512"/>
    <lineage>
        <taxon>Eukaryota</taxon>
        <taxon>Viridiplantae</taxon>
        <taxon>Streptophyta</taxon>
        <taxon>Embryophyta</taxon>
        <taxon>Tracheophyta</taxon>
        <taxon>Spermatophyta</taxon>
        <taxon>Magnoliopsida</taxon>
        <taxon>eudicotyledons</taxon>
        <taxon>Gunneridae</taxon>
        <taxon>Pentapetalae</taxon>
        <taxon>rosids</taxon>
        <taxon>fabids</taxon>
        <taxon>Fagales</taxon>
        <taxon>Fagaceae</taxon>
        <taxon>Quercus</taxon>
    </lineage>
</organism>
<dbReference type="Gene3D" id="1.10.510.10">
    <property type="entry name" value="Transferase(Phosphotransferase) domain 1"/>
    <property type="match status" value="1"/>
</dbReference>
<reference evidence="19 20" key="1">
    <citation type="journal article" date="2023" name="G3 (Bethesda)">
        <title>A haplotype-resolved chromosome-scale genome for Quercus rubra L. provides insights into the genetics of adaptive traits for red oak species.</title>
        <authorList>
            <person name="Kapoor B."/>
            <person name="Jenkins J."/>
            <person name="Schmutz J."/>
            <person name="Zhebentyayeva T."/>
            <person name="Kuelheim C."/>
            <person name="Coggeshall M."/>
            <person name="Heim C."/>
            <person name="Lasky J.R."/>
            <person name="Leites L."/>
            <person name="Islam-Faridi N."/>
            <person name="Romero-Severson J."/>
            <person name="DeLeo V.L."/>
            <person name="Lucas S.M."/>
            <person name="Lazic D."/>
            <person name="Gailing O."/>
            <person name="Carlson J."/>
            <person name="Staton M."/>
        </authorList>
    </citation>
    <scope>NUCLEOTIDE SEQUENCE [LARGE SCALE GENOMIC DNA]</scope>
    <source>
        <strain evidence="19">Pseudo-F2</strain>
    </source>
</reference>
<dbReference type="GO" id="GO:0030246">
    <property type="term" value="F:carbohydrate binding"/>
    <property type="evidence" value="ECO:0007669"/>
    <property type="project" value="UniProtKB-KW"/>
</dbReference>
<dbReference type="GO" id="GO:0004674">
    <property type="term" value="F:protein serine/threonine kinase activity"/>
    <property type="evidence" value="ECO:0007669"/>
    <property type="project" value="UniProtKB-KW"/>
</dbReference>
<gene>
    <name evidence="19" type="ORF">RGQ29_014665</name>
</gene>
<evidence type="ECO:0000256" key="11">
    <source>
        <dbReference type="ARBA" id="ARBA00022741"/>
    </source>
</evidence>
<keyword evidence="12" id="KW-0067">ATP-binding</keyword>
<dbReference type="CDD" id="cd06899">
    <property type="entry name" value="lectin_legume_LecRK_Arcelin_ConA"/>
    <property type="match status" value="1"/>
</dbReference>
<protein>
    <recommendedName>
        <fullName evidence="5">non-specific serine/threonine protein kinase</fullName>
        <ecNumber evidence="5">2.7.11.1</ecNumber>
    </recommendedName>
</protein>
<dbReference type="Pfam" id="PF07714">
    <property type="entry name" value="PK_Tyr_Ser-Thr"/>
    <property type="match status" value="1"/>
</dbReference>
<dbReference type="FunFam" id="1.10.510.10:FF:000240">
    <property type="entry name" value="Lectin-domain containing receptor kinase A4.3"/>
    <property type="match status" value="1"/>
</dbReference>
<keyword evidence="16" id="KW-0325">Glycoprotein</keyword>
<evidence type="ECO:0000256" key="6">
    <source>
        <dbReference type="ARBA" id="ARBA00022475"/>
    </source>
</evidence>
<dbReference type="GO" id="GO:0002229">
    <property type="term" value="P:defense response to oomycetes"/>
    <property type="evidence" value="ECO:0007669"/>
    <property type="project" value="UniProtKB-ARBA"/>
</dbReference>
<evidence type="ECO:0000256" key="13">
    <source>
        <dbReference type="ARBA" id="ARBA00022989"/>
    </source>
</evidence>
<name>A0AAN7FPN9_QUERU</name>
<dbReference type="SUPFAM" id="SSF49899">
    <property type="entry name" value="Concanavalin A-like lectins/glucanases"/>
    <property type="match status" value="1"/>
</dbReference>
<dbReference type="FunFam" id="3.30.200.20:FF:000168">
    <property type="entry name" value="L-type lectin-domain containing receptor kinase IX.1"/>
    <property type="match status" value="1"/>
</dbReference>
<comment type="subcellular location">
    <subcellularLocation>
        <location evidence="1">Cell membrane</location>
        <topology evidence="1">Single-pass type I membrane protein</topology>
    </subcellularLocation>
</comment>
<proteinExistence type="inferred from homology"/>
<evidence type="ECO:0000259" key="18">
    <source>
        <dbReference type="PROSITE" id="PS50011"/>
    </source>
</evidence>
<dbReference type="InterPro" id="IPR001245">
    <property type="entry name" value="Ser-Thr/Tyr_kinase_cat_dom"/>
</dbReference>
<dbReference type="InterPro" id="IPR011009">
    <property type="entry name" value="Kinase-like_dom_sf"/>
</dbReference>
<dbReference type="SMART" id="SM00220">
    <property type="entry name" value="S_TKc"/>
    <property type="match status" value="1"/>
</dbReference>
<dbReference type="EMBL" id="JAXUIC010000003">
    <property type="protein sequence ID" value="KAK4596717.1"/>
    <property type="molecule type" value="Genomic_DNA"/>
</dbReference>
<dbReference type="Gene3D" id="2.60.120.200">
    <property type="match status" value="1"/>
</dbReference>
<keyword evidence="7" id="KW-0723">Serine/threonine-protein kinase</keyword>
<dbReference type="EC" id="2.7.11.1" evidence="5"/>
<dbReference type="InterPro" id="IPR013320">
    <property type="entry name" value="ConA-like_dom_sf"/>
</dbReference>
<dbReference type="GO" id="GO:0005886">
    <property type="term" value="C:plasma membrane"/>
    <property type="evidence" value="ECO:0007669"/>
    <property type="project" value="UniProtKB-SubCell"/>
</dbReference>
<dbReference type="InterPro" id="IPR000985">
    <property type="entry name" value="Lectin_LegA_CS"/>
</dbReference>
<evidence type="ECO:0000256" key="4">
    <source>
        <dbReference type="ARBA" id="ARBA00010217"/>
    </source>
</evidence>
<evidence type="ECO:0000256" key="7">
    <source>
        <dbReference type="ARBA" id="ARBA00022527"/>
    </source>
</evidence>
<feature type="transmembrane region" description="Helical" evidence="17">
    <location>
        <begin position="282"/>
        <end position="305"/>
    </location>
</feature>
<evidence type="ECO:0000256" key="1">
    <source>
        <dbReference type="ARBA" id="ARBA00004251"/>
    </source>
</evidence>
<evidence type="ECO:0000256" key="17">
    <source>
        <dbReference type="SAM" id="Phobius"/>
    </source>
</evidence>
<keyword evidence="13 17" id="KW-1133">Transmembrane helix</keyword>
<dbReference type="InterPro" id="IPR050528">
    <property type="entry name" value="L-type_Lectin-RKs"/>
</dbReference>
<keyword evidence="7" id="KW-0808">Transferase</keyword>
<sequence length="669" mass="74180">MDALSTLFSSLLADKSPSSFLVLTSVPSEVCSSNIGLLSFNPVLELSSSHKRDASIKPDGTIQLAEPSYFSAGHAYYNKPVHLWDNITGRLSVTDFSTHFSFIIQHVYKEVSADGIAFFIAPINYEFSDNHNSSGAFLGLFTNEFALDVTQNQIVAVEFDTFKNTEFRDHPSDNHVGIIVNSIVSNTSITWPSSIKNGSTVYAWVSYNSKTQNPSVFLNDANNLVFGENSSVSVIVNLTTILPEWVSVGFSTSRGNFTETNIICSWSFNSTLEGDGNREKKLGLGIGLAVSLGVVSYALGLLWFICWRKKAKGNAEDFDVDDYIDDEFEKGTGPRRFIYHELLHAINNFAEGRKLGEGGFGGVYKGFLSESNTKITVKRVSKESKQGKKECMSEVKIISRLRRRNLVQLIGWCHEQYELLLVYEHMPNGSLDSHLFGKRTTLTWPIRYKIAQGLAFALLYLHKKWEQCVVNRDIKSSNIILDSNFNAKLGDFGLARLVEHELGLQTTVLAGTMGYLAPECVITGKASKESNCYSFGVPNKVSLIEWVWDVYGKGQLLEAVDKGLSMEFDAGQIKRLMEVGLWCCHPDPTIRPSIRQIIQVLKFEAPLPNLPSKLPVPMYFGPPIHQCKFTNTSSSLMCNCSTNPSLSTGPSIPLSHISNANVELASVID</sequence>
<evidence type="ECO:0000256" key="9">
    <source>
        <dbReference type="ARBA" id="ARBA00022729"/>
    </source>
</evidence>
<keyword evidence="9" id="KW-0732">Signal</keyword>
<dbReference type="GO" id="GO:0005524">
    <property type="term" value="F:ATP binding"/>
    <property type="evidence" value="ECO:0007669"/>
    <property type="project" value="UniProtKB-KW"/>
</dbReference>
<evidence type="ECO:0000256" key="5">
    <source>
        <dbReference type="ARBA" id="ARBA00012513"/>
    </source>
</evidence>
<evidence type="ECO:0000313" key="19">
    <source>
        <dbReference type="EMBL" id="KAK4596717.1"/>
    </source>
</evidence>
<evidence type="ECO:0000256" key="16">
    <source>
        <dbReference type="ARBA" id="ARBA00023180"/>
    </source>
</evidence>
<dbReference type="SUPFAM" id="SSF56112">
    <property type="entry name" value="Protein kinase-like (PK-like)"/>
    <property type="match status" value="1"/>
</dbReference>
<evidence type="ECO:0000256" key="14">
    <source>
        <dbReference type="ARBA" id="ARBA00023136"/>
    </source>
</evidence>
<keyword evidence="20" id="KW-1185">Reference proteome</keyword>
<dbReference type="PROSITE" id="PS00308">
    <property type="entry name" value="LECTIN_LEGUME_ALPHA"/>
    <property type="match status" value="1"/>
</dbReference>
<evidence type="ECO:0000256" key="8">
    <source>
        <dbReference type="ARBA" id="ARBA00022692"/>
    </source>
</evidence>
<evidence type="ECO:0000256" key="10">
    <source>
        <dbReference type="ARBA" id="ARBA00022734"/>
    </source>
</evidence>
<dbReference type="InterPro" id="IPR001220">
    <property type="entry name" value="Legume_lectin_dom"/>
</dbReference>